<evidence type="ECO:0000313" key="13">
    <source>
        <dbReference type="Proteomes" id="UP000005408"/>
    </source>
</evidence>
<evidence type="ECO:0000256" key="4">
    <source>
        <dbReference type="ARBA" id="ARBA00022729"/>
    </source>
</evidence>
<keyword evidence="5 9" id="KW-1133">Transmembrane helix</keyword>
<evidence type="ECO:0000256" key="1">
    <source>
        <dbReference type="ARBA" id="ARBA00004479"/>
    </source>
</evidence>
<protein>
    <recommendedName>
        <fullName evidence="11">GOLD domain-containing protein</fullName>
    </recommendedName>
</protein>
<dbReference type="SMART" id="SM01190">
    <property type="entry name" value="EMP24_GP25L"/>
    <property type="match status" value="1"/>
</dbReference>
<dbReference type="AlphaFoldDB" id="A0A8W8IE57"/>
<feature type="domain" description="GOLD" evidence="11">
    <location>
        <begin position="45"/>
        <end position="129"/>
    </location>
</feature>
<dbReference type="Pfam" id="PF01105">
    <property type="entry name" value="EMP24_GP25L"/>
    <property type="match status" value="1"/>
</dbReference>
<dbReference type="PANTHER" id="PTHR22811">
    <property type="entry name" value="TRANSMEMBRANE EMP24 DOMAIN-CONTAINING PROTEIN"/>
    <property type="match status" value="1"/>
</dbReference>
<proteinExistence type="inferred from homology"/>
<dbReference type="GO" id="GO:0012505">
    <property type="term" value="C:endomembrane system"/>
    <property type="evidence" value="ECO:0007669"/>
    <property type="project" value="UniProtKB-SubCell"/>
</dbReference>
<keyword evidence="6 9" id="KW-0472">Membrane</keyword>
<feature type="chain" id="PRO_5042430802" description="GOLD domain-containing protein" evidence="10">
    <location>
        <begin position="32"/>
        <end position="225"/>
    </location>
</feature>
<dbReference type="EnsemblMetazoa" id="G13558.1">
    <property type="protein sequence ID" value="G13558.1:cds"/>
    <property type="gene ID" value="G13558"/>
</dbReference>
<comment type="similarity">
    <text evidence="2 8">Belongs to the EMP24/GP25L family.</text>
</comment>
<evidence type="ECO:0000256" key="2">
    <source>
        <dbReference type="ARBA" id="ARBA00007104"/>
    </source>
</evidence>
<dbReference type="EnsemblMetazoa" id="G13558.2">
    <property type="protein sequence ID" value="G13558.2:cds"/>
    <property type="gene ID" value="G13558"/>
</dbReference>
<evidence type="ECO:0000256" key="3">
    <source>
        <dbReference type="ARBA" id="ARBA00022692"/>
    </source>
</evidence>
<dbReference type="PROSITE" id="PS50866">
    <property type="entry name" value="GOLD"/>
    <property type="match status" value="1"/>
</dbReference>
<dbReference type="OrthoDB" id="62956at2759"/>
<feature type="signal peptide" evidence="10">
    <location>
        <begin position="1"/>
        <end position="31"/>
    </location>
</feature>
<keyword evidence="4 10" id="KW-0732">Signal</keyword>
<organism evidence="12 13">
    <name type="scientific">Magallana gigas</name>
    <name type="common">Pacific oyster</name>
    <name type="synonym">Crassostrea gigas</name>
    <dbReference type="NCBI Taxonomy" id="29159"/>
    <lineage>
        <taxon>Eukaryota</taxon>
        <taxon>Metazoa</taxon>
        <taxon>Spiralia</taxon>
        <taxon>Lophotrochozoa</taxon>
        <taxon>Mollusca</taxon>
        <taxon>Bivalvia</taxon>
        <taxon>Autobranchia</taxon>
        <taxon>Pteriomorphia</taxon>
        <taxon>Ostreida</taxon>
        <taxon>Ostreoidea</taxon>
        <taxon>Ostreidae</taxon>
        <taxon>Magallana</taxon>
    </lineage>
</organism>
<dbReference type="InterPro" id="IPR015720">
    <property type="entry name" value="Emp24-like"/>
</dbReference>
<keyword evidence="13" id="KW-1185">Reference proteome</keyword>
<dbReference type="InterPro" id="IPR009038">
    <property type="entry name" value="GOLD_dom"/>
</dbReference>
<evidence type="ECO:0000256" key="6">
    <source>
        <dbReference type="ARBA" id="ARBA00023136"/>
    </source>
</evidence>
<comment type="subcellular location">
    <subcellularLocation>
        <location evidence="7">Endomembrane system</location>
        <topology evidence="7">Single-pass membrane protein</topology>
    </subcellularLocation>
    <subcellularLocation>
        <location evidence="1 8">Membrane</location>
        <topology evidence="1 8">Single-pass type I membrane protein</topology>
    </subcellularLocation>
</comment>
<accession>A0A8W8IE57</accession>
<evidence type="ECO:0000256" key="8">
    <source>
        <dbReference type="RuleBase" id="RU003827"/>
    </source>
</evidence>
<dbReference type="GO" id="GO:0016020">
    <property type="term" value="C:membrane"/>
    <property type="evidence" value="ECO:0007669"/>
    <property type="project" value="UniProtKB-SubCell"/>
</dbReference>
<dbReference type="SUPFAM" id="SSF101576">
    <property type="entry name" value="Supernatant protein factor (SPF), C-terminal domain"/>
    <property type="match status" value="1"/>
</dbReference>
<evidence type="ECO:0000256" key="5">
    <source>
        <dbReference type="ARBA" id="ARBA00022989"/>
    </source>
</evidence>
<evidence type="ECO:0000313" key="12">
    <source>
        <dbReference type="EnsemblMetazoa" id="G13558.1:cds"/>
    </source>
</evidence>
<evidence type="ECO:0000256" key="9">
    <source>
        <dbReference type="SAM" id="Phobius"/>
    </source>
</evidence>
<dbReference type="InterPro" id="IPR036598">
    <property type="entry name" value="GOLD_dom_sf"/>
</dbReference>
<dbReference type="OMA" id="DREEMCF"/>
<name>A0A8W8IE57_MAGGI</name>
<sequence>MASLTRHLVSLRSVWLIFLFITCKTIAGVSASGTSLIFELPDKENYCFSEEFSGTSVGKRFRFQYKVIRGGNNDVDAKVVSPNGLVLFKELKKHDGAFVFDSSRGEFRFCFGNEFSTFTHKIVYFELQNQEVSNLAVEAGDVVPTVKTSAEASCDVIHEQMSSVVIHQRDYRIKESTGRHLADNMNKGVTWWSVGQTIVILLAGAGQVFLLKTFFTERVPTKQDA</sequence>
<evidence type="ECO:0000259" key="11">
    <source>
        <dbReference type="PROSITE" id="PS50866"/>
    </source>
</evidence>
<dbReference type="EnsemblMetazoa" id="G13558.3">
    <property type="protein sequence ID" value="G13558.3:cds"/>
    <property type="gene ID" value="G13558"/>
</dbReference>
<evidence type="ECO:0000256" key="7">
    <source>
        <dbReference type="ARBA" id="ARBA00037847"/>
    </source>
</evidence>
<reference evidence="12" key="1">
    <citation type="submission" date="2022-08" db="UniProtKB">
        <authorList>
            <consortium name="EnsemblMetazoa"/>
        </authorList>
    </citation>
    <scope>IDENTIFICATION</scope>
    <source>
        <strain evidence="12">05x7-T-G4-1.051#20</strain>
    </source>
</reference>
<keyword evidence="3 8" id="KW-0812">Transmembrane</keyword>
<dbReference type="Proteomes" id="UP000005408">
    <property type="component" value="Unassembled WGS sequence"/>
</dbReference>
<feature type="transmembrane region" description="Helical" evidence="9">
    <location>
        <begin position="189"/>
        <end position="211"/>
    </location>
</feature>
<evidence type="ECO:0000256" key="10">
    <source>
        <dbReference type="SAM" id="SignalP"/>
    </source>
</evidence>